<dbReference type="EMBL" id="JAHRHJ020003268">
    <property type="protein sequence ID" value="KAH9292081.1"/>
    <property type="molecule type" value="Genomic_DNA"/>
</dbReference>
<feature type="compositionally biased region" description="Polar residues" evidence="1">
    <location>
        <begin position="75"/>
        <end position="94"/>
    </location>
</feature>
<dbReference type="EMBL" id="JAHRHJ020000007">
    <property type="protein sequence ID" value="KAH9309207.1"/>
    <property type="molecule type" value="Genomic_DNA"/>
</dbReference>
<evidence type="ECO:0000313" key="4">
    <source>
        <dbReference type="Proteomes" id="UP000824469"/>
    </source>
</evidence>
<name>A0AA38FRY6_TAXCH</name>
<dbReference type="AlphaFoldDB" id="A0AA38FRY6"/>
<dbReference type="OMA" id="KHIRDET"/>
<dbReference type="Proteomes" id="UP000824469">
    <property type="component" value="Unassembled WGS sequence"/>
</dbReference>
<accession>A0AA38FRY6</accession>
<evidence type="ECO:0000313" key="3">
    <source>
        <dbReference type="EMBL" id="KAH9309207.1"/>
    </source>
</evidence>
<keyword evidence="4" id="KW-1185">Reference proteome</keyword>
<feature type="compositionally biased region" description="Polar residues" evidence="1">
    <location>
        <begin position="495"/>
        <end position="510"/>
    </location>
</feature>
<dbReference type="PANTHER" id="PTHR34555:SF1">
    <property type="entry name" value="INTEGRAL MEMBRANE HEMOLYSIN-III-LIKE PROTEIN"/>
    <property type="match status" value="1"/>
</dbReference>
<feature type="non-terminal residue" evidence="3">
    <location>
        <position position="1"/>
    </location>
</feature>
<gene>
    <name evidence="3" type="ORF">KI387_037118</name>
    <name evidence="2" type="ORF">KI387_042731</name>
</gene>
<protein>
    <submittedName>
        <fullName evidence="3">Uncharacterized protein</fullName>
    </submittedName>
</protein>
<proteinExistence type="predicted"/>
<comment type="caution">
    <text evidence="3">The sequence shown here is derived from an EMBL/GenBank/DDBJ whole genome shotgun (WGS) entry which is preliminary data.</text>
</comment>
<reference evidence="3 4" key="1">
    <citation type="journal article" date="2021" name="Nat. Plants">
        <title>The Taxus genome provides insights into paclitaxel biosynthesis.</title>
        <authorList>
            <person name="Xiong X."/>
            <person name="Gou J."/>
            <person name="Liao Q."/>
            <person name="Li Y."/>
            <person name="Zhou Q."/>
            <person name="Bi G."/>
            <person name="Li C."/>
            <person name="Du R."/>
            <person name="Wang X."/>
            <person name="Sun T."/>
            <person name="Guo L."/>
            <person name="Liang H."/>
            <person name="Lu P."/>
            <person name="Wu Y."/>
            <person name="Zhang Z."/>
            <person name="Ro D.K."/>
            <person name="Shang Y."/>
            <person name="Huang S."/>
            <person name="Yan J."/>
        </authorList>
    </citation>
    <scope>NUCLEOTIDE SEQUENCE [LARGE SCALE GENOMIC DNA]</scope>
    <source>
        <strain evidence="3">Ta-2019</strain>
    </source>
</reference>
<organism evidence="3 4">
    <name type="scientific">Taxus chinensis</name>
    <name type="common">Chinese yew</name>
    <name type="synonym">Taxus wallichiana var. chinensis</name>
    <dbReference type="NCBI Taxonomy" id="29808"/>
    <lineage>
        <taxon>Eukaryota</taxon>
        <taxon>Viridiplantae</taxon>
        <taxon>Streptophyta</taxon>
        <taxon>Embryophyta</taxon>
        <taxon>Tracheophyta</taxon>
        <taxon>Spermatophyta</taxon>
        <taxon>Pinopsida</taxon>
        <taxon>Pinidae</taxon>
        <taxon>Conifers II</taxon>
        <taxon>Cupressales</taxon>
        <taxon>Taxaceae</taxon>
        <taxon>Taxus</taxon>
    </lineage>
</organism>
<feature type="region of interest" description="Disordered" evidence="1">
    <location>
        <begin position="494"/>
        <end position="514"/>
    </location>
</feature>
<sequence length="675" mass="72960">MASAVEPVIQTSTAGCFAKVHDVFSMACSGNEKQVIDALSSAPNTYAAFSSFKRPGESSAAPDSKRDADRANTFPGITNSESTDGSEPMQNDGPSTPMRYLAKPKHVHIETPDSAISLPSLSLGTVSHFVDKEDMSKQENAEFNKVESPSDCLTNVVKELQSISKPGTSNDPGAPGTLSAFAMSMPAGLEIQQPNLHKHMAVLTQSHVPQSCSSVSSAFSLQSSKVIPEKINPAKASAFHMNTKQQIVFNNSQQSPETTMYPPVTPVSVNGVPFNFSQGLQCEDIIQGSAARQKFRTPACISNQFSNSIPSSRLEAVNYMPLLQTSLMAAGLGDQQTPTSEDLLSLSNQNNQPFAKKRKLACQKHPVVHSVGEAAVEMNRCALETRQGAAKVENHQLEARGQHPYRQVKRFRSPSDKVEIVKSVNGFADFQNMNSFGKLRHLAESVAMKSSVGGATSASPICGPYSLGSKMQNPSCSERGKTPISLSLEAEKAATFSNQSRGNTEGQSSDNRSHPLGLRLLTFPAYAPMPAAVSTFSSGGPSLPQYIKNQGNGGDSHLVTRHIPKRTLPELEWGKFLALSATPDYSVGVEETETETLLPYQKRFMQLQAFLKQCDEPNQKYLKSIRNLSAAARSGHAVELETRAIMLSLEEGKEITRMKVLNVFAKSFPNGANEE</sequence>
<evidence type="ECO:0000313" key="2">
    <source>
        <dbReference type="EMBL" id="KAH9292081.1"/>
    </source>
</evidence>
<feature type="region of interest" description="Disordered" evidence="1">
    <location>
        <begin position="52"/>
        <end position="99"/>
    </location>
</feature>
<dbReference type="PANTHER" id="PTHR34555">
    <property type="entry name" value="INTEGRAL MEMBRANE HEMOLYSIN-III-LIKE PROTEIN"/>
    <property type="match status" value="1"/>
</dbReference>
<evidence type="ECO:0000256" key="1">
    <source>
        <dbReference type="SAM" id="MobiDB-lite"/>
    </source>
</evidence>